<dbReference type="InParanoid" id="A0A1Z5JN60"/>
<dbReference type="PANTHER" id="PTHR34784:SF1">
    <property type="entry name" value="50S RIBOSOMAL PROTEIN L34"/>
    <property type="match status" value="1"/>
</dbReference>
<feature type="signal peptide" evidence="3">
    <location>
        <begin position="1"/>
        <end position="20"/>
    </location>
</feature>
<evidence type="ECO:0000256" key="2">
    <source>
        <dbReference type="ARBA" id="ARBA00023134"/>
    </source>
</evidence>
<sequence length="170" mass="18141">MNPCILFLVALFAATTSVQGFVARPSFSILRADKCSVRSSTMRLFLSENPHVEKILFVECGFGADAHGQNSTKAAVRACRNAIEFNQIPSIGDIIPGGRDAMKLDVLVAVPSKYQADLDLSAVKAAFPYGHIRVQIQDGGMIANSGKAIESMGDTNTDMIVVCVAVTVGY</sequence>
<dbReference type="InterPro" id="IPR011719">
    <property type="entry name" value="CHP02058"/>
</dbReference>
<reference evidence="4 5" key="1">
    <citation type="journal article" date="2015" name="Plant Cell">
        <title>Oil accumulation by the oleaginous diatom Fistulifera solaris as revealed by the genome and transcriptome.</title>
        <authorList>
            <person name="Tanaka T."/>
            <person name="Maeda Y."/>
            <person name="Veluchamy A."/>
            <person name="Tanaka M."/>
            <person name="Abida H."/>
            <person name="Marechal E."/>
            <person name="Bowler C."/>
            <person name="Muto M."/>
            <person name="Sunaga Y."/>
            <person name="Tanaka M."/>
            <person name="Yoshino T."/>
            <person name="Taniguchi T."/>
            <person name="Fukuda Y."/>
            <person name="Nemoto M."/>
            <person name="Matsumoto M."/>
            <person name="Wong P.S."/>
            <person name="Aburatani S."/>
            <person name="Fujibuchi W."/>
        </authorList>
    </citation>
    <scope>NUCLEOTIDE SEQUENCE [LARGE SCALE GENOMIC DNA]</scope>
    <source>
        <strain evidence="4 5">JPCC DA0580</strain>
    </source>
</reference>
<dbReference type="Proteomes" id="UP000198406">
    <property type="component" value="Unassembled WGS sequence"/>
</dbReference>
<dbReference type="EMBL" id="BDSP01000092">
    <property type="protein sequence ID" value="GAX15424.1"/>
    <property type="molecule type" value="Genomic_DNA"/>
</dbReference>
<dbReference type="PANTHER" id="PTHR34784">
    <property type="entry name" value="50S RIBOSOMAL PROTEIN L34"/>
    <property type="match status" value="1"/>
</dbReference>
<accession>A0A1Z5JN60</accession>
<dbReference type="GO" id="GO:0005525">
    <property type="term" value="F:GTP binding"/>
    <property type="evidence" value="ECO:0007669"/>
    <property type="project" value="UniProtKB-KW"/>
</dbReference>
<dbReference type="OrthoDB" id="193238at2759"/>
<evidence type="ECO:0000313" key="4">
    <source>
        <dbReference type="EMBL" id="GAX15424.1"/>
    </source>
</evidence>
<keyword evidence="2" id="KW-0342">GTP-binding</keyword>
<dbReference type="NCBIfam" id="TIGR02058">
    <property type="entry name" value="lin0512_fam"/>
    <property type="match status" value="1"/>
</dbReference>
<gene>
    <name evidence="4" type="ORF">FisN_8Lh280</name>
</gene>
<organism evidence="4 5">
    <name type="scientific">Fistulifera solaris</name>
    <name type="common">Oleaginous diatom</name>
    <dbReference type="NCBI Taxonomy" id="1519565"/>
    <lineage>
        <taxon>Eukaryota</taxon>
        <taxon>Sar</taxon>
        <taxon>Stramenopiles</taxon>
        <taxon>Ochrophyta</taxon>
        <taxon>Bacillariophyta</taxon>
        <taxon>Bacillariophyceae</taxon>
        <taxon>Bacillariophycidae</taxon>
        <taxon>Naviculales</taxon>
        <taxon>Naviculaceae</taxon>
        <taxon>Fistulifera</taxon>
    </lineage>
</organism>
<evidence type="ECO:0000313" key="5">
    <source>
        <dbReference type="Proteomes" id="UP000198406"/>
    </source>
</evidence>
<dbReference type="Gene3D" id="3.30.1330.20">
    <property type="entry name" value="Tubulin/FtsZ, C-terminal domain"/>
    <property type="match status" value="1"/>
</dbReference>
<keyword evidence="5" id="KW-1185">Reference proteome</keyword>
<feature type="chain" id="PRO_5012216125" evidence="3">
    <location>
        <begin position="21"/>
        <end position="170"/>
    </location>
</feature>
<keyword evidence="1" id="KW-0547">Nucleotide-binding</keyword>
<evidence type="ECO:0000256" key="3">
    <source>
        <dbReference type="SAM" id="SignalP"/>
    </source>
</evidence>
<comment type="caution">
    <text evidence="4">The sequence shown here is derived from an EMBL/GenBank/DDBJ whole genome shotgun (WGS) entry which is preliminary data.</text>
</comment>
<dbReference type="Pfam" id="PF09585">
    <property type="entry name" value="Lin0512_fam"/>
    <property type="match status" value="1"/>
</dbReference>
<keyword evidence="3" id="KW-0732">Signal</keyword>
<protein>
    <submittedName>
        <fullName evidence="4">Uncharacterized protein</fullName>
    </submittedName>
</protein>
<dbReference type="InterPro" id="IPR037103">
    <property type="entry name" value="Tubulin/FtsZ-like_C"/>
</dbReference>
<dbReference type="AlphaFoldDB" id="A0A1Z5JN60"/>
<name>A0A1Z5JN60_FISSO</name>
<proteinExistence type="predicted"/>
<evidence type="ECO:0000256" key="1">
    <source>
        <dbReference type="ARBA" id="ARBA00022741"/>
    </source>
</evidence>